<dbReference type="VEuPathDB" id="AmoebaDB:FDP41_001267"/>
<feature type="region of interest" description="Disordered" evidence="3">
    <location>
        <begin position="1"/>
        <end position="20"/>
    </location>
</feature>
<keyword evidence="2" id="KW-0342">GTP-binding</keyword>
<proteinExistence type="predicted"/>
<dbReference type="AlphaFoldDB" id="A0A6A5C2V7"/>
<dbReference type="VEuPathDB" id="AmoebaDB:NF0113260"/>
<evidence type="ECO:0000256" key="2">
    <source>
        <dbReference type="ARBA" id="ARBA00023134"/>
    </source>
</evidence>
<dbReference type="InterPro" id="IPR003578">
    <property type="entry name" value="Small_GTPase_Rho"/>
</dbReference>
<evidence type="ECO:0000256" key="3">
    <source>
        <dbReference type="SAM" id="MobiDB-lite"/>
    </source>
</evidence>
<dbReference type="InterPro" id="IPR001806">
    <property type="entry name" value="Small_GTPase"/>
</dbReference>
<sequence length="270" mass="30771">MSPSSSLHPRDHPHNTSGRVGGLLSVWEKRTEEAQQQQLSRSPHHHHHHSSSSSLKLFSKSSSHSSIMSMTSHEKLKICVIGNPKCGKTSLVLSYLESDRELPHSTLDEITTKIIHQGHEISLTISDTNGSDDYDRYRTKIMYPHSDVFIICYSIVSRQHYENVKLKWIPEVKMLCPNALIVLCATKCDLRDDHRYISNTSHIVSRHEVKKLLLDSQLDPSAYVECSVFDQGMGVKEVFDKAIQLYLNSSSNHHHHHHHLSSSSQDKKKK</sequence>
<dbReference type="GO" id="GO:0003924">
    <property type="term" value="F:GTPase activity"/>
    <property type="evidence" value="ECO:0007669"/>
    <property type="project" value="InterPro"/>
</dbReference>
<dbReference type="Pfam" id="PF00071">
    <property type="entry name" value="Ras"/>
    <property type="match status" value="1"/>
</dbReference>
<reference evidence="4 5" key="1">
    <citation type="journal article" date="2019" name="Sci. Rep.">
        <title>Nanopore sequencing improves the draft genome of the human pathogenic amoeba Naegleria fowleri.</title>
        <authorList>
            <person name="Liechti N."/>
            <person name="Schurch N."/>
            <person name="Bruggmann R."/>
            <person name="Wittwer M."/>
        </authorList>
    </citation>
    <scope>NUCLEOTIDE SEQUENCE [LARGE SCALE GENOMIC DNA]</scope>
    <source>
        <strain evidence="4 5">ATCC 30894</strain>
    </source>
</reference>
<accession>A0A6A5C2V7</accession>
<dbReference type="PROSITE" id="PS51420">
    <property type="entry name" value="RHO"/>
    <property type="match status" value="1"/>
</dbReference>
<organism evidence="4 5">
    <name type="scientific">Naegleria fowleri</name>
    <name type="common">Brain eating amoeba</name>
    <dbReference type="NCBI Taxonomy" id="5763"/>
    <lineage>
        <taxon>Eukaryota</taxon>
        <taxon>Discoba</taxon>
        <taxon>Heterolobosea</taxon>
        <taxon>Tetramitia</taxon>
        <taxon>Eutetramitia</taxon>
        <taxon>Vahlkampfiidae</taxon>
        <taxon>Naegleria</taxon>
    </lineage>
</organism>
<dbReference type="Proteomes" id="UP000444721">
    <property type="component" value="Unassembled WGS sequence"/>
</dbReference>
<dbReference type="NCBIfam" id="TIGR00231">
    <property type="entry name" value="small_GTP"/>
    <property type="match status" value="1"/>
</dbReference>
<dbReference type="CDD" id="cd00157">
    <property type="entry name" value="Rho"/>
    <property type="match status" value="1"/>
</dbReference>
<evidence type="ECO:0000256" key="1">
    <source>
        <dbReference type="ARBA" id="ARBA00022741"/>
    </source>
</evidence>
<dbReference type="VEuPathDB" id="AmoebaDB:NfTy_030610"/>
<dbReference type="GO" id="GO:0007264">
    <property type="term" value="P:small GTPase-mediated signal transduction"/>
    <property type="evidence" value="ECO:0007669"/>
    <property type="project" value="InterPro"/>
</dbReference>
<dbReference type="SMART" id="SM00175">
    <property type="entry name" value="RAB"/>
    <property type="match status" value="1"/>
</dbReference>
<dbReference type="OrthoDB" id="25896at2759"/>
<dbReference type="GeneID" id="68108485"/>
<dbReference type="Gene3D" id="3.40.50.300">
    <property type="entry name" value="P-loop containing nucleotide triphosphate hydrolases"/>
    <property type="match status" value="1"/>
</dbReference>
<dbReference type="SMART" id="SM00173">
    <property type="entry name" value="RAS"/>
    <property type="match status" value="1"/>
</dbReference>
<dbReference type="SUPFAM" id="SSF52540">
    <property type="entry name" value="P-loop containing nucleoside triphosphate hydrolases"/>
    <property type="match status" value="1"/>
</dbReference>
<dbReference type="RefSeq" id="XP_044564312.1">
    <property type="nucleotide sequence ID" value="XM_044703214.1"/>
</dbReference>
<gene>
    <name evidence="4" type="ORF">FDP41_001267</name>
</gene>
<dbReference type="GO" id="GO:0005525">
    <property type="term" value="F:GTP binding"/>
    <property type="evidence" value="ECO:0007669"/>
    <property type="project" value="UniProtKB-KW"/>
</dbReference>
<feature type="region of interest" description="Disordered" evidence="3">
    <location>
        <begin position="251"/>
        <end position="270"/>
    </location>
</feature>
<keyword evidence="1" id="KW-0547">Nucleotide-binding</keyword>
<name>A0A6A5C2V7_NAEFO</name>
<dbReference type="PRINTS" id="PR00449">
    <property type="entry name" value="RASTRNSFRMNG"/>
</dbReference>
<evidence type="ECO:0000313" key="5">
    <source>
        <dbReference type="Proteomes" id="UP000444721"/>
    </source>
</evidence>
<comment type="caution">
    <text evidence="4">The sequence shown here is derived from an EMBL/GenBank/DDBJ whole genome shotgun (WGS) entry which is preliminary data.</text>
</comment>
<keyword evidence="5" id="KW-1185">Reference proteome</keyword>
<dbReference type="OMA" id="DDHRYIS"/>
<protein>
    <submittedName>
        <fullName evidence="4">Uncharacterized protein</fullName>
    </submittedName>
</protein>
<dbReference type="PANTHER" id="PTHR24072">
    <property type="entry name" value="RHO FAMILY GTPASE"/>
    <property type="match status" value="1"/>
</dbReference>
<dbReference type="EMBL" id="VFQX01000023">
    <property type="protein sequence ID" value="KAF0979599.1"/>
    <property type="molecule type" value="Genomic_DNA"/>
</dbReference>
<dbReference type="PROSITE" id="PS51419">
    <property type="entry name" value="RAB"/>
    <property type="match status" value="1"/>
</dbReference>
<evidence type="ECO:0000313" key="4">
    <source>
        <dbReference type="EMBL" id="KAF0979599.1"/>
    </source>
</evidence>
<dbReference type="InterPro" id="IPR005225">
    <property type="entry name" value="Small_GTP-bd"/>
</dbReference>
<dbReference type="SMART" id="SM00174">
    <property type="entry name" value="RHO"/>
    <property type="match status" value="1"/>
</dbReference>
<feature type="region of interest" description="Disordered" evidence="3">
    <location>
        <begin position="30"/>
        <end position="56"/>
    </location>
</feature>
<dbReference type="InterPro" id="IPR027417">
    <property type="entry name" value="P-loop_NTPase"/>
</dbReference>